<dbReference type="Gene3D" id="2.40.420.20">
    <property type="match status" value="1"/>
</dbReference>
<dbReference type="GO" id="GO:0015562">
    <property type="term" value="F:efflux transmembrane transporter activity"/>
    <property type="evidence" value="ECO:0007669"/>
    <property type="project" value="TreeGrafter"/>
</dbReference>
<dbReference type="NCBIfam" id="TIGR01730">
    <property type="entry name" value="RND_mfp"/>
    <property type="match status" value="1"/>
</dbReference>
<keyword evidence="4" id="KW-0812">Transmembrane</keyword>
<feature type="region of interest" description="Disordered" evidence="3">
    <location>
        <begin position="357"/>
        <end position="384"/>
    </location>
</feature>
<sequence length="384" mass="40832">MDLLRILKSQWITILIVCALVAWMASGIIGARDQAETAGPEQAPAERALTQVQVREMTAEDVTRFVELQGQAEADRVATVRAETAGRIVELAGERGIRVAQGEEIAALSMDDRQARLEEAKALVAQRKSEYAAAQRLGEKGFQAQNRVKEARAALATAEARLAAIRDEISDVRIMAPFSGVLETRPVEMGDYVSVGDQVATVVDDDPLKITAHVPQQKVNRISEGSSADIEFITGQKATGTVTLVSSVAAESTRTYRVEVEVENGARAFRAGMSATLRIPTEVVQAHFVSPAIFSLDTEGRLGVKTVNAENKVVFHPVDPIQAAPEGVWVAGLPETARVITVGQGFVRAGETVKPVFEDGASPDSPPLDDAPAAGDVVSTGSAG</sequence>
<gene>
    <name evidence="7" type="ORF">BXY53_2725</name>
</gene>
<dbReference type="Proteomes" id="UP000266273">
    <property type="component" value="Unassembled WGS sequence"/>
</dbReference>
<feature type="domain" description="Multidrug resistance protein MdtA-like barrel-sandwich hybrid" evidence="5">
    <location>
        <begin position="76"/>
        <end position="204"/>
    </location>
</feature>
<name>A0A397P950_9HYPH</name>
<dbReference type="Pfam" id="PF25917">
    <property type="entry name" value="BSH_RND"/>
    <property type="match status" value="1"/>
</dbReference>
<evidence type="ECO:0000256" key="4">
    <source>
        <dbReference type="SAM" id="Phobius"/>
    </source>
</evidence>
<keyword evidence="4" id="KW-0472">Membrane</keyword>
<reference evidence="7 8" key="1">
    <citation type="submission" date="2018-08" db="EMBL/GenBank/DDBJ databases">
        <title>Genomic Encyclopedia of Archaeal and Bacterial Type Strains, Phase II (KMG-II): from individual species to whole genera.</title>
        <authorList>
            <person name="Goeker M."/>
        </authorList>
    </citation>
    <scope>NUCLEOTIDE SEQUENCE [LARGE SCALE GENOMIC DNA]</scope>
    <source>
        <strain evidence="7 8">DSM 5002</strain>
    </source>
</reference>
<keyword evidence="2" id="KW-0175">Coiled coil</keyword>
<dbReference type="GO" id="GO:1990281">
    <property type="term" value="C:efflux pump complex"/>
    <property type="evidence" value="ECO:0007669"/>
    <property type="project" value="TreeGrafter"/>
</dbReference>
<feature type="transmembrane region" description="Helical" evidence="4">
    <location>
        <begin position="12"/>
        <end position="31"/>
    </location>
</feature>
<dbReference type="Gene3D" id="1.10.287.470">
    <property type="entry name" value="Helix hairpin bin"/>
    <property type="match status" value="1"/>
</dbReference>
<evidence type="ECO:0000259" key="5">
    <source>
        <dbReference type="Pfam" id="PF25917"/>
    </source>
</evidence>
<dbReference type="OrthoDB" id="9806939at2"/>
<evidence type="ECO:0000259" key="6">
    <source>
        <dbReference type="Pfam" id="PF25954"/>
    </source>
</evidence>
<evidence type="ECO:0000256" key="3">
    <source>
        <dbReference type="SAM" id="MobiDB-lite"/>
    </source>
</evidence>
<dbReference type="AlphaFoldDB" id="A0A397P950"/>
<protein>
    <submittedName>
        <fullName evidence="7">Multidrug efflux system membrane fusion protein</fullName>
    </submittedName>
</protein>
<dbReference type="PANTHER" id="PTHR30469">
    <property type="entry name" value="MULTIDRUG RESISTANCE PROTEIN MDTA"/>
    <property type="match status" value="1"/>
</dbReference>
<accession>A0A397P950</accession>
<evidence type="ECO:0000256" key="2">
    <source>
        <dbReference type="SAM" id="Coils"/>
    </source>
</evidence>
<dbReference type="InterPro" id="IPR006143">
    <property type="entry name" value="RND_pump_MFP"/>
</dbReference>
<feature type="compositionally biased region" description="Low complexity" evidence="3">
    <location>
        <begin position="359"/>
        <end position="376"/>
    </location>
</feature>
<feature type="domain" description="CusB-like beta-barrel" evidence="6">
    <location>
        <begin position="210"/>
        <end position="280"/>
    </location>
</feature>
<comment type="similarity">
    <text evidence="1">Belongs to the membrane fusion protein (MFP) (TC 8.A.1) family.</text>
</comment>
<keyword evidence="4" id="KW-1133">Transmembrane helix</keyword>
<evidence type="ECO:0000256" key="1">
    <source>
        <dbReference type="ARBA" id="ARBA00009477"/>
    </source>
</evidence>
<dbReference type="RefSeq" id="WP_119062525.1">
    <property type="nucleotide sequence ID" value="NZ_QXDF01000005.1"/>
</dbReference>
<dbReference type="InterPro" id="IPR058792">
    <property type="entry name" value="Beta-barrel_RND_2"/>
</dbReference>
<dbReference type="EMBL" id="QXDF01000005">
    <property type="protein sequence ID" value="RIA45438.1"/>
    <property type="molecule type" value="Genomic_DNA"/>
</dbReference>
<evidence type="ECO:0000313" key="8">
    <source>
        <dbReference type="Proteomes" id="UP000266273"/>
    </source>
</evidence>
<dbReference type="Gene3D" id="2.40.30.170">
    <property type="match status" value="1"/>
</dbReference>
<comment type="caution">
    <text evidence="7">The sequence shown here is derived from an EMBL/GenBank/DDBJ whole genome shotgun (WGS) entry which is preliminary data.</text>
</comment>
<proteinExistence type="inferred from homology"/>
<keyword evidence="8" id="KW-1185">Reference proteome</keyword>
<dbReference type="PANTHER" id="PTHR30469:SF29">
    <property type="entry name" value="BLR2860 PROTEIN"/>
    <property type="match status" value="1"/>
</dbReference>
<dbReference type="Pfam" id="PF25954">
    <property type="entry name" value="Beta-barrel_RND_2"/>
    <property type="match status" value="1"/>
</dbReference>
<feature type="coiled-coil region" evidence="2">
    <location>
        <begin position="117"/>
        <end position="175"/>
    </location>
</feature>
<organism evidence="7 8">
    <name type="scientific">Dichotomicrobium thermohalophilum</name>
    <dbReference type="NCBI Taxonomy" id="933063"/>
    <lineage>
        <taxon>Bacteria</taxon>
        <taxon>Pseudomonadati</taxon>
        <taxon>Pseudomonadota</taxon>
        <taxon>Alphaproteobacteria</taxon>
        <taxon>Hyphomicrobiales</taxon>
        <taxon>Hyphomicrobiaceae</taxon>
        <taxon>Dichotomicrobium</taxon>
    </lineage>
</organism>
<dbReference type="SUPFAM" id="SSF111369">
    <property type="entry name" value="HlyD-like secretion proteins"/>
    <property type="match status" value="1"/>
</dbReference>
<dbReference type="Gene3D" id="2.40.50.100">
    <property type="match status" value="1"/>
</dbReference>
<dbReference type="InterPro" id="IPR058625">
    <property type="entry name" value="MdtA-like_BSH"/>
</dbReference>
<evidence type="ECO:0000313" key="7">
    <source>
        <dbReference type="EMBL" id="RIA45438.1"/>
    </source>
</evidence>